<proteinExistence type="predicted"/>
<dbReference type="EMBL" id="KP687432">
    <property type="protein sequence ID" value="AKC02621.1"/>
    <property type="molecule type" value="Genomic_DNA"/>
</dbReference>
<dbReference type="Pfam" id="PF13392">
    <property type="entry name" value="HNH_3"/>
    <property type="match status" value="1"/>
</dbReference>
<evidence type="ECO:0000259" key="1">
    <source>
        <dbReference type="SMART" id="SM00507"/>
    </source>
</evidence>
<dbReference type="GO" id="GO:0004519">
    <property type="term" value="F:endonuclease activity"/>
    <property type="evidence" value="ECO:0007669"/>
    <property type="project" value="UniProtKB-KW"/>
</dbReference>
<dbReference type="GO" id="GO:0016788">
    <property type="term" value="F:hydrolase activity, acting on ester bonds"/>
    <property type="evidence" value="ECO:0007669"/>
    <property type="project" value="InterPro"/>
</dbReference>
<keyword evidence="2" id="KW-0378">Hydrolase</keyword>
<protein>
    <submittedName>
        <fullName evidence="2">HNH homing endonuclease</fullName>
    </submittedName>
</protein>
<dbReference type="Pfam" id="PF07463">
    <property type="entry name" value="NUMOD4"/>
    <property type="match status" value="1"/>
</dbReference>
<dbReference type="InterPro" id="IPR044925">
    <property type="entry name" value="His-Me_finger_sf"/>
</dbReference>
<reference evidence="2 3" key="1">
    <citation type="submission" date="2015-01" db="EMBL/GenBank/DDBJ databases">
        <title>Twort-like Staphylococcus aureus bacteriophage genome termini and adjacent variable region: novel finding identified using high-occurrence read termini (HORT) theory via only HTS data.</title>
        <authorList>
            <person name="Zhang X."/>
            <person name="Kang H."/>
            <person name="Tong Y."/>
        </authorList>
    </citation>
    <scope>NUCLEOTIDE SEQUENCE [LARGE SCALE GENOMIC DNA]</scope>
</reference>
<dbReference type="GeneID" id="54972431"/>
<feature type="domain" description="HNH nuclease" evidence="1">
    <location>
        <begin position="53"/>
        <end position="101"/>
    </location>
</feature>
<evidence type="ECO:0000313" key="3">
    <source>
        <dbReference type="Proteomes" id="UP000033027"/>
    </source>
</evidence>
<dbReference type="Gene3D" id="3.90.75.20">
    <property type="match status" value="1"/>
</dbReference>
<dbReference type="InterPro" id="IPR010902">
    <property type="entry name" value="NUMOD4"/>
</dbReference>
<dbReference type="KEGG" id="vg:54972431"/>
<keyword evidence="2" id="KW-0255">Endonuclease</keyword>
<sequence>MVENKINEIWKPIKKEYFNKYNFYVSNLGRVKINDRLSKVHQDRDGYLTVRVNNKKHMVHRLVYEYFGNDFIKSNHVHHIDGNKQNNCIDNLECISPSEHNKRHHKDNTFNRYNRGYALTEDERKAIASKYKPRKYTQPMLAKEYNISEITVRRIIKNIKKIKEKG</sequence>
<keyword evidence="2" id="KW-0540">Nuclease</keyword>
<dbReference type="SUPFAM" id="SSF54060">
    <property type="entry name" value="His-Me finger endonucleases"/>
    <property type="match status" value="1"/>
</dbReference>
<dbReference type="Proteomes" id="UP000033027">
    <property type="component" value="Segment"/>
</dbReference>
<dbReference type="SMART" id="SM00507">
    <property type="entry name" value="HNHc"/>
    <property type="match status" value="1"/>
</dbReference>
<evidence type="ECO:0000313" key="2">
    <source>
        <dbReference type="EMBL" id="AKC02621.1"/>
    </source>
</evidence>
<organism evidence="2 3">
    <name type="scientific">Staphylococcus phage IME-SA2</name>
    <dbReference type="NCBI Taxonomy" id="1610831"/>
    <lineage>
        <taxon>Viruses</taxon>
        <taxon>Duplodnaviria</taxon>
        <taxon>Heunggongvirae</taxon>
        <taxon>Uroviricota</taxon>
        <taxon>Caudoviricetes</taxon>
        <taxon>Herelleviridae</taxon>
        <taxon>Twortvirinae</taxon>
        <taxon>Kayvirus</taxon>
        <taxon>Kayvirus G1</taxon>
    </lineage>
</organism>
<dbReference type="CDD" id="cd00085">
    <property type="entry name" value="HNHc"/>
    <property type="match status" value="1"/>
</dbReference>
<dbReference type="InterPro" id="IPR003615">
    <property type="entry name" value="HNH_nuc"/>
</dbReference>
<accession>A0A0E3T5H7</accession>
<dbReference type="RefSeq" id="YP_009782494.1">
    <property type="nucleotide sequence ID" value="NC_047730.1"/>
</dbReference>
<name>A0A0E3T5H7_9CAUD</name>